<feature type="chain" id="PRO_5039404680" evidence="2">
    <location>
        <begin position="28"/>
        <end position="360"/>
    </location>
</feature>
<protein>
    <submittedName>
        <fullName evidence="3">YbbR</fullName>
    </submittedName>
</protein>
<accession>A0A0R1J4P7</accession>
<dbReference type="PATRIC" id="fig|1423811.3.peg.1122"/>
<dbReference type="RefSeq" id="WP_057766977.1">
    <property type="nucleotide sequence ID" value="NZ_AZDG01000022.1"/>
</dbReference>
<sequence length="360" mass="38674">MKKIINSNYFYAFISLCCAIWLFVAVSTPGVGSTRDSNQSSTATASTKATLTVPLQIQANTNDYYITGYPESVKITIEGPSALVTATKNTQNFNVFLNLKGYDTGQHRVQVKVRGLNNELAYTVKPKYVTVNIQKRKTKTFTVNAEFNKNYLADGYQAGSVSISPNTVTATGAAAEIKKIDRVIVEAVLPKGIKSTFDQEVLVQALDKNGKTLSVTLDPQTVHVKIPISIPSKTVSINLKSKNGNSNNSYSFDTATKSIKVYGSQDQLNAIGDSIDVPIDVSDVNSDTKKTINLEDVLGSKVVSTDPDTIDVQITVKSSSSSSNSSSANNTNTSTNTTNTDTSNSNDNSSTNNNDNNDGN</sequence>
<evidence type="ECO:0000256" key="2">
    <source>
        <dbReference type="SAM" id="SignalP"/>
    </source>
</evidence>
<dbReference type="Gene3D" id="2.170.120.40">
    <property type="entry name" value="YbbR-like domain"/>
    <property type="match status" value="2"/>
</dbReference>
<dbReference type="InterPro" id="IPR012505">
    <property type="entry name" value="YbbR"/>
</dbReference>
<dbReference type="PANTHER" id="PTHR37804:SF1">
    <property type="entry name" value="CDAA REGULATORY PROTEIN CDAR"/>
    <property type="match status" value="1"/>
</dbReference>
<dbReference type="Pfam" id="PF07949">
    <property type="entry name" value="YbbR"/>
    <property type="match status" value="3"/>
</dbReference>
<gene>
    <name evidence="3" type="ORF">FC72_GL001107</name>
</gene>
<feature type="compositionally biased region" description="Low complexity" evidence="1">
    <location>
        <begin position="318"/>
        <end position="360"/>
    </location>
</feature>
<dbReference type="Gene3D" id="2.170.120.30">
    <property type="match status" value="1"/>
</dbReference>
<name>A0A0R1J4P7_9LACO</name>
<feature type="signal peptide" evidence="2">
    <location>
        <begin position="1"/>
        <end position="27"/>
    </location>
</feature>
<dbReference type="STRING" id="1423811.FC72_GL001107"/>
<dbReference type="AlphaFoldDB" id="A0A0R1J4P7"/>
<dbReference type="OrthoDB" id="2139417at2"/>
<dbReference type="Proteomes" id="UP000050929">
    <property type="component" value="Unassembled WGS sequence"/>
</dbReference>
<evidence type="ECO:0000256" key="1">
    <source>
        <dbReference type="SAM" id="MobiDB-lite"/>
    </source>
</evidence>
<evidence type="ECO:0000313" key="3">
    <source>
        <dbReference type="EMBL" id="KRK63779.1"/>
    </source>
</evidence>
<dbReference type="PANTHER" id="PTHR37804">
    <property type="entry name" value="CDAA REGULATORY PROTEIN CDAR"/>
    <property type="match status" value="1"/>
</dbReference>
<reference evidence="3 4" key="1">
    <citation type="journal article" date="2015" name="Genome Announc.">
        <title>Expanding the biotechnology potential of lactobacilli through comparative genomics of 213 strains and associated genera.</title>
        <authorList>
            <person name="Sun Z."/>
            <person name="Harris H.M."/>
            <person name="McCann A."/>
            <person name="Guo C."/>
            <person name="Argimon S."/>
            <person name="Zhang W."/>
            <person name="Yang X."/>
            <person name="Jeffery I.B."/>
            <person name="Cooney J.C."/>
            <person name="Kagawa T.F."/>
            <person name="Liu W."/>
            <person name="Song Y."/>
            <person name="Salvetti E."/>
            <person name="Wrobel A."/>
            <person name="Rasinkangas P."/>
            <person name="Parkhill J."/>
            <person name="Rea M.C."/>
            <person name="O'Sullivan O."/>
            <person name="Ritari J."/>
            <person name="Douillard F.P."/>
            <person name="Paul Ross R."/>
            <person name="Yang R."/>
            <person name="Briner A.E."/>
            <person name="Felis G.E."/>
            <person name="de Vos W.M."/>
            <person name="Barrangou R."/>
            <person name="Klaenhammer T.R."/>
            <person name="Caufield P.W."/>
            <person name="Cui Y."/>
            <person name="Zhang H."/>
            <person name="O'Toole P.W."/>
        </authorList>
    </citation>
    <scope>NUCLEOTIDE SEQUENCE [LARGE SCALE GENOMIC DNA]</scope>
    <source>
        <strain evidence="3 4">DSM 20183</strain>
    </source>
</reference>
<dbReference type="EMBL" id="AZDG01000022">
    <property type="protein sequence ID" value="KRK63779.1"/>
    <property type="molecule type" value="Genomic_DNA"/>
</dbReference>
<keyword evidence="2" id="KW-0732">Signal</keyword>
<comment type="caution">
    <text evidence="3">The sequence shown here is derived from an EMBL/GenBank/DDBJ whole genome shotgun (WGS) entry which is preliminary data.</text>
</comment>
<feature type="region of interest" description="Disordered" evidence="1">
    <location>
        <begin position="315"/>
        <end position="360"/>
    </location>
</feature>
<organism evidence="3 4">
    <name type="scientific">Companilactobacillus tucceti DSM 20183</name>
    <dbReference type="NCBI Taxonomy" id="1423811"/>
    <lineage>
        <taxon>Bacteria</taxon>
        <taxon>Bacillati</taxon>
        <taxon>Bacillota</taxon>
        <taxon>Bacilli</taxon>
        <taxon>Lactobacillales</taxon>
        <taxon>Lactobacillaceae</taxon>
        <taxon>Companilactobacillus</taxon>
    </lineage>
</organism>
<dbReference type="InterPro" id="IPR053154">
    <property type="entry name" value="c-di-AMP_regulator"/>
</dbReference>
<keyword evidence="4" id="KW-1185">Reference proteome</keyword>
<proteinExistence type="predicted"/>
<evidence type="ECO:0000313" key="4">
    <source>
        <dbReference type="Proteomes" id="UP000050929"/>
    </source>
</evidence>